<organism evidence="1 2">
    <name type="scientific">Mycena sanguinolenta</name>
    <dbReference type="NCBI Taxonomy" id="230812"/>
    <lineage>
        <taxon>Eukaryota</taxon>
        <taxon>Fungi</taxon>
        <taxon>Dikarya</taxon>
        <taxon>Basidiomycota</taxon>
        <taxon>Agaricomycotina</taxon>
        <taxon>Agaricomycetes</taxon>
        <taxon>Agaricomycetidae</taxon>
        <taxon>Agaricales</taxon>
        <taxon>Marasmiineae</taxon>
        <taxon>Mycenaceae</taxon>
        <taxon>Mycena</taxon>
    </lineage>
</organism>
<gene>
    <name evidence="1" type="ORF">MSAN_02098700</name>
</gene>
<dbReference type="EMBL" id="JACAZH010000029">
    <property type="protein sequence ID" value="KAF7340704.1"/>
    <property type="molecule type" value="Genomic_DNA"/>
</dbReference>
<name>A0A8H7CK61_9AGAR</name>
<dbReference type="Proteomes" id="UP000623467">
    <property type="component" value="Unassembled WGS sequence"/>
</dbReference>
<evidence type="ECO:0000313" key="2">
    <source>
        <dbReference type="Proteomes" id="UP000623467"/>
    </source>
</evidence>
<comment type="caution">
    <text evidence="1">The sequence shown here is derived from an EMBL/GenBank/DDBJ whole genome shotgun (WGS) entry which is preliminary data.</text>
</comment>
<keyword evidence="2" id="KW-1185">Reference proteome</keyword>
<evidence type="ECO:0000313" key="1">
    <source>
        <dbReference type="EMBL" id="KAF7340704.1"/>
    </source>
</evidence>
<proteinExistence type="predicted"/>
<protein>
    <submittedName>
        <fullName evidence="1">GMC oxidoreductase</fullName>
    </submittedName>
</protein>
<sequence length="106" mass="11873">MDTSPLKIPILKRLRIRYQTIGRDPRAEENLNLHRIQARCIFAQNFILSSAVHISSHEDLQSQPELVHLSGTTRLGLGEDMNETVANFDSQVWGFSNLFVGGNVAA</sequence>
<dbReference type="AlphaFoldDB" id="A0A8H7CK61"/>
<dbReference type="OrthoDB" id="269227at2759"/>
<accession>A0A8H7CK61</accession>
<reference evidence="1" key="1">
    <citation type="submission" date="2020-05" db="EMBL/GenBank/DDBJ databases">
        <title>Mycena genomes resolve the evolution of fungal bioluminescence.</title>
        <authorList>
            <person name="Tsai I.J."/>
        </authorList>
    </citation>
    <scope>NUCLEOTIDE SEQUENCE</scope>
    <source>
        <strain evidence="1">160909Yilan</strain>
    </source>
</reference>